<dbReference type="EMBL" id="LGFO01000055">
    <property type="protein sequence ID" value="KUK36696.1"/>
    <property type="molecule type" value="Genomic_DNA"/>
</dbReference>
<evidence type="ECO:0000256" key="1">
    <source>
        <dbReference type="ARBA" id="ARBA00003863"/>
    </source>
</evidence>
<comment type="caution">
    <text evidence="2">The sequence shown here is derived from an EMBL/GenBank/DDBJ whole genome shotgun (WGS) entry which is preliminary data.</text>
</comment>
<dbReference type="InterPro" id="IPR038300">
    <property type="entry name" value="SASP_sf_alpha/beta"/>
</dbReference>
<dbReference type="Gene3D" id="6.10.10.80">
    <property type="entry name" value="Small, acid-soluble spore protein, alpha/beta type-like"/>
    <property type="match status" value="1"/>
</dbReference>
<protein>
    <submittedName>
        <fullName evidence="2">Small acid-soluble spore protein alpha/beta type</fullName>
    </submittedName>
</protein>
<dbReference type="InterPro" id="IPR001448">
    <property type="entry name" value="SASP_alpha/beta-type"/>
</dbReference>
<dbReference type="GO" id="GO:0006265">
    <property type="term" value="P:DNA topological change"/>
    <property type="evidence" value="ECO:0007669"/>
    <property type="project" value="InterPro"/>
</dbReference>
<sequence length="33" mass="3717">MGQGQKRNKLLVPEASKAMYQFKYEMANEVGVA</sequence>
<name>A0A117LBJ2_9THEO</name>
<dbReference type="Pfam" id="PF00269">
    <property type="entry name" value="SASP"/>
    <property type="match status" value="1"/>
</dbReference>
<organism evidence="2 3">
    <name type="scientific">Thermacetogenium phaeum</name>
    <dbReference type="NCBI Taxonomy" id="85874"/>
    <lineage>
        <taxon>Bacteria</taxon>
        <taxon>Bacillati</taxon>
        <taxon>Bacillota</taxon>
        <taxon>Clostridia</taxon>
        <taxon>Thermoanaerobacterales</taxon>
        <taxon>Thermoanaerobacteraceae</taxon>
        <taxon>Thermacetogenium</taxon>
    </lineage>
</organism>
<comment type="function">
    <text evidence="1">SASP are bound to spore DNA. They are double-stranded DNA-binding proteins that cause DNA to change to an a-like conformation. They protect the DNA backbone from chemical and enzymatic cleavage and are thus involved in dormant spore's high resistance to UV light.</text>
</comment>
<accession>A0A117LBJ2</accession>
<dbReference type="GO" id="GO:0003690">
    <property type="term" value="F:double-stranded DNA binding"/>
    <property type="evidence" value="ECO:0007669"/>
    <property type="project" value="InterPro"/>
</dbReference>
<evidence type="ECO:0000313" key="3">
    <source>
        <dbReference type="Proteomes" id="UP000053326"/>
    </source>
</evidence>
<gene>
    <name evidence="2" type="ORF">XD66_0600</name>
</gene>
<proteinExistence type="predicted"/>
<dbReference type="AlphaFoldDB" id="A0A117LBJ2"/>
<evidence type="ECO:0000313" key="2">
    <source>
        <dbReference type="EMBL" id="KUK36696.1"/>
    </source>
</evidence>
<reference evidence="3" key="1">
    <citation type="journal article" date="2015" name="MBio">
        <title>Genome-Resolved Metagenomic Analysis Reveals Roles for Candidate Phyla and Other Microbial Community Members in Biogeochemical Transformations in Oil Reservoirs.</title>
        <authorList>
            <person name="Hu P."/>
            <person name="Tom L."/>
            <person name="Singh A."/>
            <person name="Thomas B.C."/>
            <person name="Baker B.J."/>
            <person name="Piceno Y.M."/>
            <person name="Andersen G.L."/>
            <person name="Banfield J.F."/>
        </authorList>
    </citation>
    <scope>NUCLEOTIDE SEQUENCE [LARGE SCALE GENOMIC DNA]</scope>
</reference>
<feature type="non-terminal residue" evidence="2">
    <location>
        <position position="33"/>
    </location>
</feature>
<dbReference type="Proteomes" id="UP000053326">
    <property type="component" value="Unassembled WGS sequence"/>
</dbReference>